<keyword evidence="1" id="KW-0472">Membrane</keyword>
<keyword evidence="1" id="KW-1133">Transmembrane helix</keyword>
<sequence length="181" mass="18925">MGWVSVRAPSYAVRRHLLTGVTLVVLVGLLGFGGYAGYRALFAPVGGDAATSSPGTGQCEDGLRKGERVRTRDVTVSVLNAGTRSGLASQVQEQLVGRGFLAGTTDNAPDDLEVRFVRVLAPSRNDPAARLVAAQFGKGTFVQRSRDDLGTGVDVVVGDRFRGLEPGAPRRLRATVAGSGC</sequence>
<dbReference type="AlphaFoldDB" id="A0A6J4MNV1"/>
<feature type="transmembrane region" description="Helical" evidence="1">
    <location>
        <begin position="17"/>
        <end position="38"/>
    </location>
</feature>
<gene>
    <name evidence="3" type="ORF">AVDCRST_MAG36-2741</name>
</gene>
<evidence type="ECO:0000256" key="1">
    <source>
        <dbReference type="SAM" id="Phobius"/>
    </source>
</evidence>
<keyword evidence="1" id="KW-0812">Transmembrane</keyword>
<accession>A0A6J4MNV1</accession>
<dbReference type="EMBL" id="CADCUH010000177">
    <property type="protein sequence ID" value="CAA9362345.1"/>
    <property type="molecule type" value="Genomic_DNA"/>
</dbReference>
<reference evidence="3" key="1">
    <citation type="submission" date="2020-02" db="EMBL/GenBank/DDBJ databases">
        <authorList>
            <person name="Meier V. D."/>
        </authorList>
    </citation>
    <scope>NUCLEOTIDE SEQUENCE</scope>
    <source>
        <strain evidence="3">AVDCRST_MAG36</strain>
    </source>
</reference>
<proteinExistence type="predicted"/>
<name>A0A6J4MNV1_9ACTN</name>
<dbReference type="InterPro" id="IPR027381">
    <property type="entry name" value="LytR/CpsA/Psr_C"/>
</dbReference>
<protein>
    <recommendedName>
        <fullName evidence="2">LytR/CpsA/Psr regulator C-terminal domain-containing protein</fullName>
    </recommendedName>
</protein>
<evidence type="ECO:0000313" key="3">
    <source>
        <dbReference type="EMBL" id="CAA9362345.1"/>
    </source>
</evidence>
<evidence type="ECO:0000259" key="2">
    <source>
        <dbReference type="Pfam" id="PF13399"/>
    </source>
</evidence>
<dbReference type="Pfam" id="PF13399">
    <property type="entry name" value="LytR_C"/>
    <property type="match status" value="1"/>
</dbReference>
<organism evidence="3">
    <name type="scientific">uncultured Nocardioidaceae bacterium</name>
    <dbReference type="NCBI Taxonomy" id="253824"/>
    <lineage>
        <taxon>Bacteria</taxon>
        <taxon>Bacillati</taxon>
        <taxon>Actinomycetota</taxon>
        <taxon>Actinomycetes</taxon>
        <taxon>Propionibacteriales</taxon>
        <taxon>Nocardioidaceae</taxon>
        <taxon>environmental samples</taxon>
    </lineage>
</organism>
<dbReference type="Gene3D" id="3.30.70.2390">
    <property type="match status" value="1"/>
</dbReference>
<feature type="domain" description="LytR/CpsA/Psr regulator C-terminal" evidence="2">
    <location>
        <begin position="73"/>
        <end position="161"/>
    </location>
</feature>